<proteinExistence type="predicted"/>
<organism evidence="5 6">
    <name type="scientific">Datura stramonium</name>
    <name type="common">Jimsonweed</name>
    <name type="synonym">Common thornapple</name>
    <dbReference type="NCBI Taxonomy" id="4076"/>
    <lineage>
        <taxon>Eukaryota</taxon>
        <taxon>Viridiplantae</taxon>
        <taxon>Streptophyta</taxon>
        <taxon>Embryophyta</taxon>
        <taxon>Tracheophyta</taxon>
        <taxon>Spermatophyta</taxon>
        <taxon>Magnoliopsida</taxon>
        <taxon>eudicotyledons</taxon>
        <taxon>Gunneridae</taxon>
        <taxon>Pentapetalae</taxon>
        <taxon>asterids</taxon>
        <taxon>lamiids</taxon>
        <taxon>Solanales</taxon>
        <taxon>Solanaceae</taxon>
        <taxon>Solanoideae</taxon>
        <taxon>Datureae</taxon>
        <taxon>Datura</taxon>
    </lineage>
</organism>
<dbReference type="Pfam" id="PF03171">
    <property type="entry name" value="2OG-FeII_Oxy"/>
    <property type="match status" value="1"/>
</dbReference>
<sequence>MPQNPDKILGVKAHADASIITTLLQDKQVEGLQVLKDGKWYGVPTIADALLINVGDQLEIMSNGIFKSPIHRGGGKFRTRKENLAVFYSRIMRKR</sequence>
<evidence type="ECO:0000313" key="6">
    <source>
        <dbReference type="Proteomes" id="UP000823775"/>
    </source>
</evidence>
<evidence type="ECO:0000256" key="1">
    <source>
        <dbReference type="ARBA" id="ARBA00022723"/>
    </source>
</evidence>
<comment type="caution">
    <text evidence="5">The sequence shown here is derived from an EMBL/GenBank/DDBJ whole genome shotgun (WGS) entry which is preliminary data.</text>
</comment>
<dbReference type="SUPFAM" id="SSF51197">
    <property type="entry name" value="Clavaminate synthase-like"/>
    <property type="match status" value="1"/>
</dbReference>
<keyword evidence="1" id="KW-0479">Metal-binding</keyword>
<keyword evidence="2" id="KW-0560">Oxidoreductase</keyword>
<dbReference type="EMBL" id="JACEIK010010075">
    <property type="protein sequence ID" value="MCE3214930.1"/>
    <property type="molecule type" value="Genomic_DNA"/>
</dbReference>
<evidence type="ECO:0000259" key="4">
    <source>
        <dbReference type="Pfam" id="PF03171"/>
    </source>
</evidence>
<evidence type="ECO:0000256" key="2">
    <source>
        <dbReference type="ARBA" id="ARBA00023002"/>
    </source>
</evidence>
<dbReference type="PANTHER" id="PTHR47991">
    <property type="entry name" value="OXOGLUTARATE/IRON-DEPENDENT DIOXYGENASE"/>
    <property type="match status" value="1"/>
</dbReference>
<dbReference type="Gene3D" id="2.60.120.330">
    <property type="entry name" value="B-lactam Antibiotic, Isopenicillin N Synthase, Chain"/>
    <property type="match status" value="1"/>
</dbReference>
<feature type="domain" description="Isopenicillin N synthase-like Fe(2+) 2OG dioxygenase" evidence="4">
    <location>
        <begin position="4"/>
        <end position="74"/>
    </location>
</feature>
<keyword evidence="6" id="KW-1185">Reference proteome</keyword>
<evidence type="ECO:0000313" key="5">
    <source>
        <dbReference type="EMBL" id="MCE3214930.1"/>
    </source>
</evidence>
<protein>
    <recommendedName>
        <fullName evidence="4">Isopenicillin N synthase-like Fe(2+) 2OG dioxygenase domain-containing protein</fullName>
    </recommendedName>
</protein>
<dbReference type="InterPro" id="IPR027443">
    <property type="entry name" value="IPNS-like_sf"/>
</dbReference>
<gene>
    <name evidence="5" type="ORF">HAX54_000283</name>
</gene>
<evidence type="ECO:0000256" key="3">
    <source>
        <dbReference type="ARBA" id="ARBA00023004"/>
    </source>
</evidence>
<dbReference type="InterPro" id="IPR044861">
    <property type="entry name" value="IPNS-like_FE2OG_OXY"/>
</dbReference>
<dbReference type="Proteomes" id="UP000823775">
    <property type="component" value="Unassembled WGS sequence"/>
</dbReference>
<reference evidence="5 6" key="1">
    <citation type="journal article" date="2021" name="BMC Genomics">
        <title>Datura genome reveals duplications of psychoactive alkaloid biosynthetic genes and high mutation rate following tissue culture.</title>
        <authorList>
            <person name="Rajewski A."/>
            <person name="Carter-House D."/>
            <person name="Stajich J."/>
            <person name="Litt A."/>
        </authorList>
    </citation>
    <scope>NUCLEOTIDE SEQUENCE [LARGE SCALE GENOMIC DNA]</scope>
    <source>
        <strain evidence="5">AR-01</strain>
    </source>
</reference>
<keyword evidence="3" id="KW-0408">Iron</keyword>
<name>A0ABS8WPT1_DATST</name>
<accession>A0ABS8WPT1</accession>
<dbReference type="InterPro" id="IPR050295">
    <property type="entry name" value="Plant_2OG-oxidoreductases"/>
</dbReference>